<reference evidence="2" key="1">
    <citation type="submission" date="2023-05" db="EMBL/GenBank/DDBJ databases">
        <title>Nepenthes gracilis genome sequencing.</title>
        <authorList>
            <person name="Fukushima K."/>
        </authorList>
    </citation>
    <scope>NUCLEOTIDE SEQUENCE</scope>
    <source>
        <strain evidence="2">SING2019-196</strain>
    </source>
</reference>
<sequence>MLVWIEIDPKRLIPNESITYLNFKQMLNRNAKVAEREKRLVSRECGCERGFRDTGKLGFREREDWLREKEGRSGWGGLACMAYQELSFHIRAPLLLQVFSRLSPCPWNEDHYKGRGGYFADNVVAVWILHDGAYFFDNGEVGLVGFSLSLETSEAAFSTSTGQGNLTPPANYSPRPPLSIRLSPPTLSHLSASFAVQGSHQRRRRPLRSIVPEGTQLTVLVPNTLNSNFENSSPYDPSGRNIQP</sequence>
<keyword evidence="3" id="KW-1185">Reference proteome</keyword>
<feature type="region of interest" description="Disordered" evidence="1">
    <location>
        <begin position="225"/>
        <end position="244"/>
    </location>
</feature>
<evidence type="ECO:0000313" key="2">
    <source>
        <dbReference type="EMBL" id="GMH27676.1"/>
    </source>
</evidence>
<comment type="caution">
    <text evidence="2">The sequence shown here is derived from an EMBL/GenBank/DDBJ whole genome shotgun (WGS) entry which is preliminary data.</text>
</comment>
<evidence type="ECO:0000256" key="1">
    <source>
        <dbReference type="SAM" id="MobiDB-lite"/>
    </source>
</evidence>
<dbReference type="EMBL" id="BSYO01000033">
    <property type="protein sequence ID" value="GMH27676.1"/>
    <property type="molecule type" value="Genomic_DNA"/>
</dbReference>
<protein>
    <submittedName>
        <fullName evidence="2">Uncharacterized protein</fullName>
    </submittedName>
</protein>
<gene>
    <name evidence="2" type="ORF">Nepgr_029519</name>
</gene>
<proteinExistence type="predicted"/>
<dbReference type="Proteomes" id="UP001279734">
    <property type="component" value="Unassembled WGS sequence"/>
</dbReference>
<name>A0AAD3Y5M0_NEPGR</name>
<accession>A0AAD3Y5M0</accession>
<dbReference type="AlphaFoldDB" id="A0AAD3Y5M0"/>
<organism evidence="2 3">
    <name type="scientific">Nepenthes gracilis</name>
    <name type="common">Slender pitcher plant</name>
    <dbReference type="NCBI Taxonomy" id="150966"/>
    <lineage>
        <taxon>Eukaryota</taxon>
        <taxon>Viridiplantae</taxon>
        <taxon>Streptophyta</taxon>
        <taxon>Embryophyta</taxon>
        <taxon>Tracheophyta</taxon>
        <taxon>Spermatophyta</taxon>
        <taxon>Magnoliopsida</taxon>
        <taxon>eudicotyledons</taxon>
        <taxon>Gunneridae</taxon>
        <taxon>Pentapetalae</taxon>
        <taxon>Caryophyllales</taxon>
        <taxon>Nepenthaceae</taxon>
        <taxon>Nepenthes</taxon>
    </lineage>
</organism>
<evidence type="ECO:0000313" key="3">
    <source>
        <dbReference type="Proteomes" id="UP001279734"/>
    </source>
</evidence>